<comment type="caution">
    <text evidence="1">The sequence shown here is derived from an EMBL/GenBank/DDBJ whole genome shotgun (WGS) entry which is preliminary data.</text>
</comment>
<gene>
    <name evidence="1" type="ORF">JR316_0011814</name>
</gene>
<dbReference type="Proteomes" id="UP000664032">
    <property type="component" value="Unassembled WGS sequence"/>
</dbReference>
<reference evidence="1" key="1">
    <citation type="submission" date="2021-10" db="EMBL/GenBank/DDBJ databases">
        <title>Psilocybe cubensis genome.</title>
        <authorList>
            <person name="Mckernan K.J."/>
            <person name="Crawford S."/>
            <person name="Trippe A."/>
            <person name="Kane L.T."/>
            <person name="Mclaughlin S."/>
        </authorList>
    </citation>
    <scope>NUCLEOTIDE SEQUENCE</scope>
    <source>
        <strain evidence="1">MGC-MH-2018</strain>
    </source>
</reference>
<proteinExistence type="predicted"/>
<evidence type="ECO:0000313" key="1">
    <source>
        <dbReference type="EMBL" id="KAH9476243.1"/>
    </source>
</evidence>
<evidence type="ECO:0000313" key="2">
    <source>
        <dbReference type="Proteomes" id="UP000664032"/>
    </source>
</evidence>
<sequence length="414" mass="48469">MELDSEETFWRDLQPWLFSRGYQLRARYQPDWIPSWVTNPPAERYEVRQREDNVRRVMDAVRARDDKPVMLKKVRKAGNEYDWELAISQYVSSPELMKDSDNHCVPVYEVLDIPNDPEHSIIVMPLLYPFHITRFDTIGECLDFFYQIFKGIQFLHRHHIAHRTLTNAILRDCTANNVMMDPSEIYPEGFHPVKYRMNRDYTGPASPKCTRTQCPPKYYWIDYGLSVHFEESYKFPRAVTLRGGDKSAPEFQDIKHLHTARDPFPTDIYYLGNLIRIYFTEGHPDNIDGYIYGLGFMKPLVDAMVQEDPSKRPTIDQCVIHLEEIICSRNPSTLRSQTRAIRASTGNFELQKDTLLLLSLTLQPPERMVEDALQKDMAADSVNRIWGRMSMMSDLRRLDVFLQDNALNAAEIFE</sequence>
<accession>A0ACB8GKT7</accession>
<name>A0ACB8GKT7_PSICU</name>
<organism evidence="1 2">
    <name type="scientific">Psilocybe cubensis</name>
    <name type="common">Psychedelic mushroom</name>
    <name type="synonym">Stropharia cubensis</name>
    <dbReference type="NCBI Taxonomy" id="181762"/>
    <lineage>
        <taxon>Eukaryota</taxon>
        <taxon>Fungi</taxon>
        <taxon>Dikarya</taxon>
        <taxon>Basidiomycota</taxon>
        <taxon>Agaricomycotina</taxon>
        <taxon>Agaricomycetes</taxon>
        <taxon>Agaricomycetidae</taxon>
        <taxon>Agaricales</taxon>
        <taxon>Agaricineae</taxon>
        <taxon>Strophariaceae</taxon>
        <taxon>Psilocybe</taxon>
    </lineage>
</organism>
<dbReference type="EMBL" id="JAFIQS020000011">
    <property type="protein sequence ID" value="KAH9476243.1"/>
    <property type="molecule type" value="Genomic_DNA"/>
</dbReference>
<protein>
    <submittedName>
        <fullName evidence="1">Uncharacterized protein</fullName>
    </submittedName>
</protein>
<keyword evidence="2" id="KW-1185">Reference proteome</keyword>